<protein>
    <recommendedName>
        <fullName evidence="3">inositol-phosphate phosphatase</fullName>
        <ecNumber evidence="3">3.1.3.25</ecNumber>
    </recommendedName>
</protein>
<evidence type="ECO:0000256" key="6">
    <source>
        <dbReference type="ARBA" id="ARBA00022842"/>
    </source>
</evidence>
<dbReference type="CDD" id="cd01639">
    <property type="entry name" value="IMPase"/>
    <property type="match status" value="1"/>
</dbReference>
<dbReference type="GO" id="GO:0006020">
    <property type="term" value="P:inositol metabolic process"/>
    <property type="evidence" value="ECO:0007669"/>
    <property type="project" value="TreeGrafter"/>
</dbReference>
<dbReference type="GO" id="GO:0007165">
    <property type="term" value="P:signal transduction"/>
    <property type="evidence" value="ECO:0007669"/>
    <property type="project" value="TreeGrafter"/>
</dbReference>
<dbReference type="PROSITE" id="PS00629">
    <property type="entry name" value="IMP_1"/>
    <property type="match status" value="1"/>
</dbReference>
<dbReference type="PRINTS" id="PR00377">
    <property type="entry name" value="IMPHPHTASES"/>
</dbReference>
<dbReference type="InterPro" id="IPR022337">
    <property type="entry name" value="Inositol_monophosphatase_SuhB"/>
</dbReference>
<dbReference type="Pfam" id="PF00459">
    <property type="entry name" value="Inositol_P"/>
    <property type="match status" value="1"/>
</dbReference>
<dbReference type="InterPro" id="IPR020583">
    <property type="entry name" value="Inositol_monoP_metal-BS"/>
</dbReference>
<feature type="non-terminal residue" evidence="7">
    <location>
        <position position="190"/>
    </location>
</feature>
<reference evidence="7" key="1">
    <citation type="journal article" date="2014" name="Front. Microbiol.">
        <title>High frequency of phylogenetically diverse reductive dehalogenase-homologous genes in deep subseafloor sedimentary metagenomes.</title>
        <authorList>
            <person name="Kawai M."/>
            <person name="Futagami T."/>
            <person name="Toyoda A."/>
            <person name="Takaki Y."/>
            <person name="Nishi S."/>
            <person name="Hori S."/>
            <person name="Arai W."/>
            <person name="Tsubouchi T."/>
            <person name="Morono Y."/>
            <person name="Uchiyama I."/>
            <person name="Ito T."/>
            <person name="Fujiyama A."/>
            <person name="Inagaki F."/>
            <person name="Takami H."/>
        </authorList>
    </citation>
    <scope>NUCLEOTIDE SEQUENCE</scope>
    <source>
        <strain evidence="7">Expedition CK06-06</strain>
    </source>
</reference>
<sequence>MSKYTELIPTIKKAVYASGEILLENLGKLSQMDIDMKGKNDFVTKVDKESEKCIIGILKEKTPDFDILTEETAPVDMKGEFRWIIDPLDGTTNYIHNFPFFAISIALEEKGSVALGMVYDPLRKELYFTEKGKGAFLNNERISVSKRKTLDECFLATGFPFRAHSYIDGYPELKKEFDNFQRERESLKGT</sequence>
<dbReference type="AlphaFoldDB" id="X0YE43"/>
<dbReference type="FunFam" id="3.30.540.10:FF:000003">
    <property type="entry name" value="Inositol-1-monophosphatase"/>
    <property type="match status" value="1"/>
</dbReference>
<evidence type="ECO:0000256" key="3">
    <source>
        <dbReference type="ARBA" id="ARBA00013106"/>
    </source>
</evidence>
<evidence type="ECO:0000256" key="5">
    <source>
        <dbReference type="ARBA" id="ARBA00022801"/>
    </source>
</evidence>
<dbReference type="GO" id="GO:0008934">
    <property type="term" value="F:inositol monophosphate 1-phosphatase activity"/>
    <property type="evidence" value="ECO:0007669"/>
    <property type="project" value="InterPro"/>
</dbReference>
<dbReference type="PRINTS" id="PR01959">
    <property type="entry name" value="SBIMPHPHTASE"/>
</dbReference>
<evidence type="ECO:0000256" key="1">
    <source>
        <dbReference type="ARBA" id="ARBA00001033"/>
    </source>
</evidence>
<comment type="caution">
    <text evidence="7">The sequence shown here is derived from an EMBL/GenBank/DDBJ whole genome shotgun (WGS) entry which is preliminary data.</text>
</comment>
<dbReference type="PANTHER" id="PTHR20854:SF4">
    <property type="entry name" value="INOSITOL-1-MONOPHOSPHATASE-RELATED"/>
    <property type="match status" value="1"/>
</dbReference>
<evidence type="ECO:0000313" key="7">
    <source>
        <dbReference type="EMBL" id="GAG54194.1"/>
    </source>
</evidence>
<organism evidence="7">
    <name type="scientific">marine sediment metagenome</name>
    <dbReference type="NCBI Taxonomy" id="412755"/>
    <lineage>
        <taxon>unclassified sequences</taxon>
        <taxon>metagenomes</taxon>
        <taxon>ecological metagenomes</taxon>
    </lineage>
</organism>
<dbReference type="SUPFAM" id="SSF56655">
    <property type="entry name" value="Carbohydrate phosphatase"/>
    <property type="match status" value="1"/>
</dbReference>
<evidence type="ECO:0000256" key="4">
    <source>
        <dbReference type="ARBA" id="ARBA00022723"/>
    </source>
</evidence>
<comment type="catalytic activity">
    <reaction evidence="1">
        <text>a myo-inositol phosphate + H2O = myo-inositol + phosphate</text>
        <dbReference type="Rhea" id="RHEA:24056"/>
        <dbReference type="ChEBI" id="CHEBI:15377"/>
        <dbReference type="ChEBI" id="CHEBI:17268"/>
        <dbReference type="ChEBI" id="CHEBI:43474"/>
        <dbReference type="ChEBI" id="CHEBI:84139"/>
        <dbReference type="EC" id="3.1.3.25"/>
    </reaction>
</comment>
<keyword evidence="6" id="KW-0460">Magnesium</keyword>
<dbReference type="PANTHER" id="PTHR20854">
    <property type="entry name" value="INOSITOL MONOPHOSPHATASE"/>
    <property type="match status" value="1"/>
</dbReference>
<proteinExistence type="predicted"/>
<accession>X0YE43</accession>
<name>X0YE43_9ZZZZ</name>
<comment type="cofactor">
    <cofactor evidence="2">
        <name>Mg(2+)</name>
        <dbReference type="ChEBI" id="CHEBI:18420"/>
    </cofactor>
</comment>
<evidence type="ECO:0000256" key="2">
    <source>
        <dbReference type="ARBA" id="ARBA00001946"/>
    </source>
</evidence>
<keyword evidence="4" id="KW-0479">Metal-binding</keyword>
<dbReference type="InterPro" id="IPR033942">
    <property type="entry name" value="IMPase"/>
</dbReference>
<dbReference type="EC" id="3.1.3.25" evidence="3"/>
<dbReference type="InterPro" id="IPR000760">
    <property type="entry name" value="Inositol_monophosphatase-like"/>
</dbReference>
<dbReference type="Gene3D" id="3.30.540.10">
    <property type="entry name" value="Fructose-1,6-Bisphosphatase, subunit A, domain 1"/>
    <property type="match status" value="1"/>
</dbReference>
<dbReference type="GO" id="GO:0046872">
    <property type="term" value="F:metal ion binding"/>
    <property type="evidence" value="ECO:0007669"/>
    <property type="project" value="UniProtKB-KW"/>
</dbReference>
<keyword evidence="5" id="KW-0378">Hydrolase</keyword>
<gene>
    <name evidence="7" type="ORF">S01H4_18991</name>
</gene>
<dbReference type="EMBL" id="BART01008443">
    <property type="protein sequence ID" value="GAG54194.1"/>
    <property type="molecule type" value="Genomic_DNA"/>
</dbReference>